<accession>A0A8H4ATD4</accession>
<evidence type="ECO:0000256" key="1">
    <source>
        <dbReference type="SAM" id="MobiDB-lite"/>
    </source>
</evidence>
<protein>
    <submittedName>
        <fullName evidence="2">Uncharacterized protein</fullName>
    </submittedName>
</protein>
<feature type="compositionally biased region" description="Basic and acidic residues" evidence="1">
    <location>
        <begin position="1"/>
        <end position="13"/>
    </location>
</feature>
<feature type="region of interest" description="Disordered" evidence="1">
    <location>
        <begin position="1"/>
        <end position="36"/>
    </location>
</feature>
<dbReference type="Proteomes" id="UP000439903">
    <property type="component" value="Unassembled WGS sequence"/>
</dbReference>
<dbReference type="EMBL" id="WTPW01000252">
    <property type="protein sequence ID" value="KAF0530137.1"/>
    <property type="molecule type" value="Genomic_DNA"/>
</dbReference>
<evidence type="ECO:0000313" key="2">
    <source>
        <dbReference type="EMBL" id="KAF0530137.1"/>
    </source>
</evidence>
<organism evidence="2 3">
    <name type="scientific">Gigaspora margarita</name>
    <dbReference type="NCBI Taxonomy" id="4874"/>
    <lineage>
        <taxon>Eukaryota</taxon>
        <taxon>Fungi</taxon>
        <taxon>Fungi incertae sedis</taxon>
        <taxon>Mucoromycota</taxon>
        <taxon>Glomeromycotina</taxon>
        <taxon>Glomeromycetes</taxon>
        <taxon>Diversisporales</taxon>
        <taxon>Gigasporaceae</taxon>
        <taxon>Gigaspora</taxon>
    </lineage>
</organism>
<comment type="caution">
    <text evidence="2">The sequence shown here is derived from an EMBL/GenBank/DDBJ whole genome shotgun (WGS) entry which is preliminary data.</text>
</comment>
<proteinExistence type="predicted"/>
<evidence type="ECO:0000313" key="3">
    <source>
        <dbReference type="Proteomes" id="UP000439903"/>
    </source>
</evidence>
<dbReference type="AlphaFoldDB" id="A0A8H4ATD4"/>
<name>A0A8H4ATD4_GIGMA</name>
<reference evidence="2 3" key="1">
    <citation type="journal article" date="2019" name="Environ. Microbiol.">
        <title>At the nexus of three kingdoms: the genome of the mycorrhizal fungus Gigaspora margarita provides insights into plant, endobacterial and fungal interactions.</title>
        <authorList>
            <person name="Venice F."/>
            <person name="Ghignone S."/>
            <person name="Salvioli di Fossalunga A."/>
            <person name="Amselem J."/>
            <person name="Novero M."/>
            <person name="Xianan X."/>
            <person name="Sedzielewska Toro K."/>
            <person name="Morin E."/>
            <person name="Lipzen A."/>
            <person name="Grigoriev I.V."/>
            <person name="Henrissat B."/>
            <person name="Martin F.M."/>
            <person name="Bonfante P."/>
        </authorList>
    </citation>
    <scope>NUCLEOTIDE SEQUENCE [LARGE SCALE GENOMIC DNA]</scope>
    <source>
        <strain evidence="2 3">BEG34</strain>
    </source>
</reference>
<sequence>MVSEMHSDNKRQFDSQLPPYKNITNLKAHDDSDEQENDDLLIINEHDISQNDVNDVNGCKASINHRKSSKITNIEYKLDEQETGDISQNDVNEVKSSIHQQKSSKITNAEHKLDEQENDDLLIINKHDILQNDLS</sequence>
<keyword evidence="3" id="KW-1185">Reference proteome</keyword>
<gene>
    <name evidence="2" type="ORF">F8M41_012379</name>
</gene>